<keyword evidence="2" id="KW-0408">Iron</keyword>
<dbReference type="SUPFAM" id="SSF48264">
    <property type="entry name" value="Cytochrome P450"/>
    <property type="match status" value="1"/>
</dbReference>
<evidence type="ECO:0000256" key="2">
    <source>
        <dbReference type="ARBA" id="ARBA00023004"/>
    </source>
</evidence>
<dbReference type="EMBL" id="JAJJMB010008071">
    <property type="protein sequence ID" value="KAI3926194.1"/>
    <property type="molecule type" value="Genomic_DNA"/>
</dbReference>
<dbReference type="InterPro" id="IPR001128">
    <property type="entry name" value="Cyt_P450"/>
</dbReference>
<reference evidence="3" key="1">
    <citation type="submission" date="2022-04" db="EMBL/GenBank/DDBJ databases">
        <title>A functionally conserved STORR gene fusion in Papaver species that diverged 16.8 million years ago.</title>
        <authorList>
            <person name="Catania T."/>
        </authorList>
    </citation>
    <scope>NUCLEOTIDE SEQUENCE</scope>
    <source>
        <strain evidence="3">S-188037</strain>
    </source>
</reference>
<dbReference type="PANTHER" id="PTHR24286">
    <property type="entry name" value="CYTOCHROME P450 26"/>
    <property type="match status" value="1"/>
</dbReference>
<dbReference type="AlphaFoldDB" id="A0AAD4SZ95"/>
<keyword evidence="4" id="KW-1185">Reference proteome</keyword>
<dbReference type="InterPro" id="IPR036396">
    <property type="entry name" value="Cyt_P450_sf"/>
</dbReference>
<dbReference type="GO" id="GO:0033075">
    <property type="term" value="P:isoquinoline alkaloid biosynthetic process"/>
    <property type="evidence" value="ECO:0007669"/>
    <property type="project" value="UniProtKB-ARBA"/>
</dbReference>
<dbReference type="GO" id="GO:0016125">
    <property type="term" value="P:sterol metabolic process"/>
    <property type="evidence" value="ECO:0007669"/>
    <property type="project" value="TreeGrafter"/>
</dbReference>
<protein>
    <recommendedName>
        <fullName evidence="5">Cytochrome P450</fullName>
    </recommendedName>
</protein>
<dbReference type="GO" id="GO:0005506">
    <property type="term" value="F:iron ion binding"/>
    <property type="evidence" value="ECO:0007669"/>
    <property type="project" value="InterPro"/>
</dbReference>
<sequence>MGFLPVIGESLSFVKAHKVNRGQEWVEERVVKYIPIFKTSLMGGPTVFITSRAGSKFVLGAEIEVLAPKKAFAIAAIMGKQNLFEVSGTKRYMIIYPYMTQVHFSVQCALIVCTRRKAMMSFIRPDILQQHIKHMDGMVKARIDNETKGRQTITIVAFMKKLTFHVACQIFFGITNDPTEQALYEEFRHCFEAMWSAPFNFPGTTFRKGIQARKRIVKTIMVIKKNPLQLMKLLINLLMIASHDSSAAVLTWVIWKLAKDREIYDNVVRDETKQRQQQGGGETDGLKWGDVSKMKYTWRVVQEVMRVILPFFGGFRLAIKDTSYGGYDIPKG</sequence>
<dbReference type="Pfam" id="PF00067">
    <property type="entry name" value="p450"/>
    <property type="match status" value="1"/>
</dbReference>
<organism evidence="3 4">
    <name type="scientific">Papaver atlanticum</name>
    <dbReference type="NCBI Taxonomy" id="357466"/>
    <lineage>
        <taxon>Eukaryota</taxon>
        <taxon>Viridiplantae</taxon>
        <taxon>Streptophyta</taxon>
        <taxon>Embryophyta</taxon>
        <taxon>Tracheophyta</taxon>
        <taxon>Spermatophyta</taxon>
        <taxon>Magnoliopsida</taxon>
        <taxon>Ranunculales</taxon>
        <taxon>Papaveraceae</taxon>
        <taxon>Papaveroideae</taxon>
        <taxon>Papaver</taxon>
    </lineage>
</organism>
<dbReference type="GO" id="GO:0004497">
    <property type="term" value="F:monooxygenase activity"/>
    <property type="evidence" value="ECO:0007669"/>
    <property type="project" value="InterPro"/>
</dbReference>
<evidence type="ECO:0000313" key="3">
    <source>
        <dbReference type="EMBL" id="KAI3926194.1"/>
    </source>
</evidence>
<evidence type="ECO:0000256" key="1">
    <source>
        <dbReference type="ARBA" id="ARBA00022723"/>
    </source>
</evidence>
<accession>A0AAD4SZ95</accession>
<comment type="caution">
    <text evidence="3">The sequence shown here is derived from an EMBL/GenBank/DDBJ whole genome shotgun (WGS) entry which is preliminary data.</text>
</comment>
<evidence type="ECO:0000313" key="4">
    <source>
        <dbReference type="Proteomes" id="UP001202328"/>
    </source>
</evidence>
<evidence type="ECO:0008006" key="5">
    <source>
        <dbReference type="Google" id="ProtNLM"/>
    </source>
</evidence>
<keyword evidence="1" id="KW-0479">Metal-binding</keyword>
<dbReference type="PANTHER" id="PTHR24286:SF256">
    <property type="entry name" value="CYTOCHROME P450 FAMILY PROTEIN"/>
    <property type="match status" value="1"/>
</dbReference>
<dbReference type="Gene3D" id="1.10.630.10">
    <property type="entry name" value="Cytochrome P450"/>
    <property type="match status" value="1"/>
</dbReference>
<name>A0AAD4SZ95_9MAGN</name>
<proteinExistence type="predicted"/>
<dbReference type="GO" id="GO:0020037">
    <property type="term" value="F:heme binding"/>
    <property type="evidence" value="ECO:0007669"/>
    <property type="project" value="InterPro"/>
</dbReference>
<dbReference type="Proteomes" id="UP001202328">
    <property type="component" value="Unassembled WGS sequence"/>
</dbReference>
<gene>
    <name evidence="3" type="ORF">MKW98_028330</name>
</gene>
<dbReference type="GO" id="GO:0016705">
    <property type="term" value="F:oxidoreductase activity, acting on paired donors, with incorporation or reduction of molecular oxygen"/>
    <property type="evidence" value="ECO:0007669"/>
    <property type="project" value="InterPro"/>
</dbReference>